<gene>
    <name evidence="2" type="ORF">DNU06_16870</name>
</gene>
<dbReference type="CDD" id="cd04301">
    <property type="entry name" value="NAT_SF"/>
    <property type="match status" value="1"/>
</dbReference>
<dbReference type="Pfam" id="PF00583">
    <property type="entry name" value="Acetyltransf_1"/>
    <property type="match status" value="1"/>
</dbReference>
<name>A0A2W1MUE1_9FLAO</name>
<organism evidence="2 3">
    <name type="scientific">Putridiphycobacter roseus</name>
    <dbReference type="NCBI Taxonomy" id="2219161"/>
    <lineage>
        <taxon>Bacteria</taxon>
        <taxon>Pseudomonadati</taxon>
        <taxon>Bacteroidota</taxon>
        <taxon>Flavobacteriia</taxon>
        <taxon>Flavobacteriales</taxon>
        <taxon>Crocinitomicaceae</taxon>
        <taxon>Putridiphycobacter</taxon>
    </lineage>
</organism>
<reference evidence="2 3" key="1">
    <citation type="submission" date="2018-06" db="EMBL/GenBank/DDBJ databases">
        <title>The draft genome sequence of Crocinitomix sp. SM1701.</title>
        <authorList>
            <person name="Zhang X."/>
        </authorList>
    </citation>
    <scope>NUCLEOTIDE SEQUENCE [LARGE SCALE GENOMIC DNA]</scope>
    <source>
        <strain evidence="2 3">SM1701</strain>
    </source>
</reference>
<dbReference type="InterPro" id="IPR016181">
    <property type="entry name" value="Acyl_CoA_acyltransferase"/>
</dbReference>
<dbReference type="Gene3D" id="3.40.630.30">
    <property type="match status" value="1"/>
</dbReference>
<evidence type="ECO:0000313" key="3">
    <source>
        <dbReference type="Proteomes" id="UP000249248"/>
    </source>
</evidence>
<dbReference type="GO" id="GO:0016747">
    <property type="term" value="F:acyltransferase activity, transferring groups other than amino-acyl groups"/>
    <property type="evidence" value="ECO:0007669"/>
    <property type="project" value="InterPro"/>
</dbReference>
<dbReference type="EMBL" id="QKSB01000020">
    <property type="protein sequence ID" value="PZE15679.1"/>
    <property type="molecule type" value="Genomic_DNA"/>
</dbReference>
<evidence type="ECO:0000259" key="1">
    <source>
        <dbReference type="PROSITE" id="PS51186"/>
    </source>
</evidence>
<feature type="domain" description="N-acetyltransferase" evidence="1">
    <location>
        <begin position="14"/>
        <end position="167"/>
    </location>
</feature>
<accession>A0A2W1MUE1</accession>
<proteinExistence type="predicted"/>
<keyword evidence="3" id="KW-1185">Reference proteome</keyword>
<dbReference type="InterPro" id="IPR000182">
    <property type="entry name" value="GNAT_dom"/>
</dbReference>
<dbReference type="RefSeq" id="WP_111064683.1">
    <property type="nucleotide sequence ID" value="NZ_JBHUCU010000026.1"/>
</dbReference>
<dbReference type="SUPFAM" id="SSF55729">
    <property type="entry name" value="Acyl-CoA N-acyltransferases (Nat)"/>
    <property type="match status" value="1"/>
</dbReference>
<keyword evidence="2" id="KW-0808">Transferase</keyword>
<protein>
    <submittedName>
        <fullName evidence="2">GNAT family N-acetyltransferase</fullName>
    </submittedName>
</protein>
<dbReference type="OrthoDB" id="1188001at2"/>
<dbReference type="PROSITE" id="PS51186">
    <property type="entry name" value="GNAT"/>
    <property type="match status" value="1"/>
</dbReference>
<evidence type="ECO:0000313" key="2">
    <source>
        <dbReference type="EMBL" id="PZE15679.1"/>
    </source>
</evidence>
<dbReference type="Proteomes" id="UP000249248">
    <property type="component" value="Unassembled WGS sequence"/>
</dbReference>
<dbReference type="AlphaFoldDB" id="A0A2W1MUE1"/>
<sequence length="167" mass="19783">MDFIFKRVEIKDKNIVLNLFKETAEKINKLNVDHWQYWKNPAQEQINWVMDGIQNKEFFFIYDLQEEEWFGMVRILKEDLMYWGKQDEKAIYVHSLVVKEKYNGKGIGIKILAKIASNAKNDHCKYLRLDADSKNPKLCSYYEKIGFKKVGVKALSLSAFNLYEKAL</sequence>
<comment type="caution">
    <text evidence="2">The sequence shown here is derived from an EMBL/GenBank/DDBJ whole genome shotgun (WGS) entry which is preliminary data.</text>
</comment>